<evidence type="ECO:0000256" key="3">
    <source>
        <dbReference type="PIRSR" id="PIRSR637359-2"/>
    </source>
</evidence>
<evidence type="ECO:0000256" key="1">
    <source>
        <dbReference type="ARBA" id="ARBA00022679"/>
    </source>
</evidence>
<dbReference type="GO" id="GO:0008146">
    <property type="term" value="F:sulfotransferase activity"/>
    <property type="evidence" value="ECO:0007669"/>
    <property type="project" value="InterPro"/>
</dbReference>
<keyword evidence="1" id="KW-0808">Transferase</keyword>
<comment type="caution">
    <text evidence="5">The sequence shown here is derived from an EMBL/GenBank/DDBJ whole genome shotgun (WGS) entry which is preliminary data.</text>
</comment>
<evidence type="ECO:0000313" key="6">
    <source>
        <dbReference type="Proteomes" id="UP001178507"/>
    </source>
</evidence>
<evidence type="ECO:0000256" key="2">
    <source>
        <dbReference type="ARBA" id="ARBA00023180"/>
    </source>
</evidence>
<keyword evidence="2" id="KW-0325">Glycoprotein</keyword>
<name>A0AA36ISI8_9DINO</name>
<gene>
    <name evidence="5" type="ORF">EVOR1521_LOCUS18017</name>
</gene>
<feature type="binding site" evidence="3">
    <location>
        <position position="871"/>
    </location>
    <ligand>
        <name>3'-phosphoadenylyl sulfate</name>
        <dbReference type="ChEBI" id="CHEBI:58339"/>
    </ligand>
</feature>
<dbReference type="Proteomes" id="UP001178507">
    <property type="component" value="Unassembled WGS sequence"/>
</dbReference>
<dbReference type="InterPro" id="IPR003609">
    <property type="entry name" value="Pan_app"/>
</dbReference>
<dbReference type="InterPro" id="IPR027417">
    <property type="entry name" value="P-loop_NTPase"/>
</dbReference>
<dbReference type="Pfam" id="PF14295">
    <property type="entry name" value="PAN_4"/>
    <property type="match status" value="2"/>
</dbReference>
<dbReference type="EMBL" id="CAUJNA010002469">
    <property type="protein sequence ID" value="CAJ1393075.1"/>
    <property type="molecule type" value="Genomic_DNA"/>
</dbReference>
<proteinExistence type="predicted"/>
<dbReference type="PANTHER" id="PTHR10605:SF56">
    <property type="entry name" value="BIFUNCTIONAL HEPARAN SULFATE N-DEACETYLASE_N-SULFOTRANSFERASE"/>
    <property type="match status" value="1"/>
</dbReference>
<dbReference type="InterPro" id="IPR037359">
    <property type="entry name" value="NST/OST"/>
</dbReference>
<keyword evidence="6" id="KW-1185">Reference proteome</keyword>
<sequence>MAGRSGRARPPGSSVQAVGFLLNHRLFSQPLALEPRAKGQDNFLLVGPKLPDYLAQFQEAIDIVLENLPEVDWRRCANGDAAVTVMARQLRAWNGPRAQDAQRPEEPDDEQDVFMNLPHHDDYWPGADYFVVSDAPYRTLFYPEGPDAGVRRFPAHSVIRYDAQAVHSAPGFCPASMPGAAPVLRTFLRVHAYDPLWSIQRLAHFAPLLQPPGPSEWRRPTPCEAEDVVKTCFDELHPCERCCDLSKGPLGDSACWAGWMNYQKCCGPASRLWAGCGWRRGADLFAHEFFSLEPPRLHSAAQCQQRCQEDSGCGGWTHFPENWEPIGCSLPVAAILGLRRVCVLRITAQAPPTPHAGLIWGPRDCPEPGGCLQIGVDQVGHDMAFLKEVPDAAACRKQCQDTEECRAFTYFPDSYVGDASPRCVMPAALLVWFQNRCLLKIGATLPVEEPQWLPMGNVVSSGRGCPPARPWLRSNGSDPAVDGDYRREHCVTRQPWRLELDAAYTVTRIMLWTGALSTLPWREPLVYEVMLAADGEDIFCGLAEESLGGHAVVVHCSETAAGRAVQAVIVRSAGEDFSLCEIELQVAPVPCSSLLEKAFTIHGHAALLFPPGQARLSELPGAGEACERTGGSFVELQGGKVICVEAGCAPSKCLEDFDAHTEIYAPLAVLGLWNPKLENAALGCDSIQQAPKGRMYEATIMIFNGGRSDVGGEEMTTHWCFCAPLNCADNDAAAVATRLVARQGLTWEALQPNSEVELRNVRALARWEDVKLDFLIAGFARSGTHSVRGNLMQHPEVKIAEQELTFNWAALPQQLQVWNYMANFREESRPRLWGGKGEGVALSRRVLRLASKIPNLRLIIMVREPVEWLESLYNLRKFECLYHKTCPEIPTLEDVVLHGATFEDVKAEDAFLSQSLEQAVKFFPPSSGRLLLLEFELLRSRPREAFDRITTFLGLRAFPPDFEFSRHATEDRQAYDSMGQRESLCSERLLPVLEVFKERMARNQEHARLVALLAQAGAPWVSSRLLLNRTHCD</sequence>
<dbReference type="PROSITE" id="PS50948">
    <property type="entry name" value="PAN"/>
    <property type="match status" value="1"/>
</dbReference>
<dbReference type="Gene3D" id="3.50.4.10">
    <property type="entry name" value="Hepatocyte Growth Factor"/>
    <property type="match status" value="2"/>
</dbReference>
<dbReference type="InterPro" id="IPR000863">
    <property type="entry name" value="Sulfotransferase_dom"/>
</dbReference>
<dbReference type="AlphaFoldDB" id="A0AA36ISI8"/>
<dbReference type="Gene3D" id="3.40.50.300">
    <property type="entry name" value="P-loop containing nucleotide triphosphate hydrolases"/>
    <property type="match status" value="1"/>
</dbReference>
<feature type="binding site" evidence="3">
    <location>
        <position position="863"/>
    </location>
    <ligand>
        <name>3'-phosphoadenylyl sulfate</name>
        <dbReference type="ChEBI" id="CHEBI:58339"/>
    </ligand>
</feature>
<protein>
    <recommendedName>
        <fullName evidence="4">Apple domain-containing protein</fullName>
    </recommendedName>
</protein>
<organism evidence="5 6">
    <name type="scientific">Effrenium voratum</name>
    <dbReference type="NCBI Taxonomy" id="2562239"/>
    <lineage>
        <taxon>Eukaryota</taxon>
        <taxon>Sar</taxon>
        <taxon>Alveolata</taxon>
        <taxon>Dinophyceae</taxon>
        <taxon>Suessiales</taxon>
        <taxon>Symbiodiniaceae</taxon>
        <taxon>Effrenium</taxon>
    </lineage>
</organism>
<accession>A0AA36ISI8</accession>
<evidence type="ECO:0000313" key="5">
    <source>
        <dbReference type="EMBL" id="CAJ1393075.1"/>
    </source>
</evidence>
<feature type="domain" description="Apple" evidence="4">
    <location>
        <begin position="371"/>
        <end position="437"/>
    </location>
</feature>
<dbReference type="PANTHER" id="PTHR10605">
    <property type="entry name" value="HEPARAN SULFATE SULFOTRANSFERASE"/>
    <property type="match status" value="1"/>
</dbReference>
<evidence type="ECO:0000259" key="4">
    <source>
        <dbReference type="PROSITE" id="PS50948"/>
    </source>
</evidence>
<reference evidence="5" key="1">
    <citation type="submission" date="2023-08" db="EMBL/GenBank/DDBJ databases">
        <authorList>
            <person name="Chen Y."/>
            <person name="Shah S."/>
            <person name="Dougan E. K."/>
            <person name="Thang M."/>
            <person name="Chan C."/>
        </authorList>
    </citation>
    <scope>NUCLEOTIDE SEQUENCE</scope>
</reference>
<dbReference type="Pfam" id="PF00685">
    <property type="entry name" value="Sulfotransfer_1"/>
    <property type="match status" value="1"/>
</dbReference>
<dbReference type="SUPFAM" id="SSF52540">
    <property type="entry name" value="P-loop containing nucleoside triphosphate hydrolases"/>
    <property type="match status" value="1"/>
</dbReference>